<evidence type="ECO:0000256" key="4">
    <source>
        <dbReference type="ARBA" id="ARBA00022989"/>
    </source>
</evidence>
<sequence>MLAQRAARHVFRPPALRPRFAHKELNRPRTFVTEAIQSLSNEFLDLALAIPYPQSIPPYSGTIILVTVAKKRQWRAEELALPQLQQEKPEILQRVHQDMHKDGFRGNKEEAAMEHSKRAEPLLTTRRNELFKKYKCSPTATMLIGPLTQLPIFVSTSLMLSHASQPPTVFDSESFFTLSSLAHSDPTLTLPIVLGILTLANVESSRWFISAAALEREQKVAEWNTKKRAMGHTVIEPKKIVQSTLRVLAVARILIAALVPGSIQLYWVTSAVFGLVQTWIIDWVDHRRRKFRALQAPEPVKPVARKEPASTIVFKKVKTESKLPKPKRK</sequence>
<dbReference type="GO" id="GO:0005743">
    <property type="term" value="C:mitochondrial inner membrane"/>
    <property type="evidence" value="ECO:0007669"/>
    <property type="project" value="TreeGrafter"/>
</dbReference>
<evidence type="ECO:0000256" key="2">
    <source>
        <dbReference type="ARBA" id="ARBA00009877"/>
    </source>
</evidence>
<dbReference type="PANTHER" id="PTHR12428">
    <property type="entry name" value="OXA1"/>
    <property type="match status" value="1"/>
</dbReference>
<dbReference type="GO" id="GO:0032977">
    <property type="term" value="F:membrane insertase activity"/>
    <property type="evidence" value="ECO:0007669"/>
    <property type="project" value="InterPro"/>
</dbReference>
<comment type="similarity">
    <text evidence="2 6">Belongs to the OXA1/ALB3/YidC family.</text>
</comment>
<keyword evidence="5" id="KW-0472">Membrane</keyword>
<keyword evidence="9" id="KW-1185">Reference proteome</keyword>
<dbReference type="InterPro" id="IPR001708">
    <property type="entry name" value="YidC/ALB3/OXA1/COX18"/>
</dbReference>
<keyword evidence="3 6" id="KW-0812">Transmembrane</keyword>
<organism evidence="8 9">
    <name type="scientific">Hermanssonia centrifuga</name>
    <dbReference type="NCBI Taxonomy" id="98765"/>
    <lineage>
        <taxon>Eukaryota</taxon>
        <taxon>Fungi</taxon>
        <taxon>Dikarya</taxon>
        <taxon>Basidiomycota</taxon>
        <taxon>Agaricomycotina</taxon>
        <taxon>Agaricomycetes</taxon>
        <taxon>Polyporales</taxon>
        <taxon>Meruliaceae</taxon>
        <taxon>Hermanssonia</taxon>
    </lineage>
</organism>
<comment type="caution">
    <text evidence="8">The sequence shown here is derived from an EMBL/GenBank/DDBJ whole genome shotgun (WGS) entry which is preliminary data.</text>
</comment>
<name>A0A2R6NQX9_9APHY</name>
<evidence type="ECO:0000256" key="3">
    <source>
        <dbReference type="ARBA" id="ARBA00022692"/>
    </source>
</evidence>
<evidence type="ECO:0000313" key="8">
    <source>
        <dbReference type="EMBL" id="PSR74997.1"/>
    </source>
</evidence>
<evidence type="ECO:0000256" key="1">
    <source>
        <dbReference type="ARBA" id="ARBA00004141"/>
    </source>
</evidence>
<feature type="domain" description="Membrane insertase YidC/Oxa/ALB C-terminal" evidence="7">
    <location>
        <begin position="123"/>
        <end position="281"/>
    </location>
</feature>
<evidence type="ECO:0000256" key="6">
    <source>
        <dbReference type="RuleBase" id="RU003945"/>
    </source>
</evidence>
<dbReference type="PANTHER" id="PTHR12428:SF65">
    <property type="entry name" value="CYTOCHROME C OXIDASE ASSEMBLY PROTEIN COX18, MITOCHONDRIAL"/>
    <property type="match status" value="1"/>
</dbReference>
<dbReference type="GO" id="GO:0032979">
    <property type="term" value="P:protein insertion into mitochondrial inner membrane from matrix"/>
    <property type="evidence" value="ECO:0007669"/>
    <property type="project" value="TreeGrafter"/>
</dbReference>
<dbReference type="OrthoDB" id="2436667at2759"/>
<comment type="subcellular location">
    <subcellularLocation>
        <location evidence="1 6">Membrane</location>
        <topology evidence="1 6">Multi-pass membrane protein</topology>
    </subcellularLocation>
</comment>
<dbReference type="Pfam" id="PF02096">
    <property type="entry name" value="60KD_IMP"/>
    <property type="match status" value="1"/>
</dbReference>
<keyword evidence="4" id="KW-1133">Transmembrane helix</keyword>
<gene>
    <name evidence="8" type="ORF">PHLCEN_2v9411</name>
</gene>
<dbReference type="InterPro" id="IPR028055">
    <property type="entry name" value="YidC/Oxa/ALB_C"/>
</dbReference>
<accession>A0A2R6NQX9</accession>
<dbReference type="EMBL" id="MLYV02000940">
    <property type="protein sequence ID" value="PSR74997.1"/>
    <property type="molecule type" value="Genomic_DNA"/>
</dbReference>
<dbReference type="STRING" id="98765.A0A2R6NQX9"/>
<dbReference type="Proteomes" id="UP000186601">
    <property type="component" value="Unassembled WGS sequence"/>
</dbReference>
<evidence type="ECO:0000313" key="9">
    <source>
        <dbReference type="Proteomes" id="UP000186601"/>
    </source>
</evidence>
<evidence type="ECO:0000259" key="7">
    <source>
        <dbReference type="Pfam" id="PF02096"/>
    </source>
</evidence>
<dbReference type="GO" id="GO:0033617">
    <property type="term" value="P:mitochondrial respiratory chain complex IV assembly"/>
    <property type="evidence" value="ECO:0007669"/>
    <property type="project" value="TreeGrafter"/>
</dbReference>
<proteinExistence type="inferred from homology"/>
<reference evidence="8 9" key="1">
    <citation type="submission" date="2018-02" db="EMBL/GenBank/DDBJ databases">
        <title>Genome sequence of the basidiomycete white-rot fungus Phlebia centrifuga.</title>
        <authorList>
            <person name="Granchi Z."/>
            <person name="Peng M."/>
            <person name="de Vries R.P."/>
            <person name="Hilden K."/>
            <person name="Makela M.R."/>
            <person name="Grigoriev I."/>
            <person name="Riley R."/>
        </authorList>
    </citation>
    <scope>NUCLEOTIDE SEQUENCE [LARGE SCALE GENOMIC DNA]</scope>
    <source>
        <strain evidence="8 9">FBCC195</strain>
    </source>
</reference>
<dbReference type="AlphaFoldDB" id="A0A2R6NQX9"/>
<protein>
    <recommendedName>
        <fullName evidence="7">Membrane insertase YidC/Oxa/ALB C-terminal domain-containing protein</fullName>
    </recommendedName>
</protein>
<evidence type="ECO:0000256" key="5">
    <source>
        <dbReference type="ARBA" id="ARBA00023136"/>
    </source>
</evidence>